<feature type="compositionally biased region" description="Pro residues" evidence="1">
    <location>
        <begin position="80"/>
        <end position="115"/>
    </location>
</feature>
<keyword evidence="5" id="KW-1185">Reference proteome</keyword>
<sequence>MRKRLAIRLIALTAACTAASSLVALSLDAPEDATATDSVVEAASWWRVWGNDETSQRRPRNESPASTRRSGPPAATAPQAVPPPATPPTTQPAPPPTTPAPAPPPVPASTPPAAPAPQATTPSPTPAPQAAAPAPSATTTGGAGVPAPTGDVTGWRQVFTDGFDGSTLGSQWRTYSGQPGGSPYGTWSPSQVSVSGGFLQLRNELLNGQWVSGGLASRIGQTYGKWEMRFRVDAGDEIKYAALLWPDGPSWPPEIDFAEDAGGNRSGTTATLHYGGNNAMVGERVAVDLTQWHTMGVEWSPGRLVYTLDGRPWATTVHQGVPSEAMHLAIQTQPGGCQGGGGAFGCGVGNPRTTTMQVDWVTIYAPA</sequence>
<dbReference type="PROSITE" id="PS51762">
    <property type="entry name" value="GH16_2"/>
    <property type="match status" value="1"/>
</dbReference>
<dbReference type="Proteomes" id="UP000239210">
    <property type="component" value="Unassembled WGS sequence"/>
</dbReference>
<keyword evidence="2" id="KW-0732">Signal</keyword>
<feature type="signal peptide" evidence="2">
    <location>
        <begin position="1"/>
        <end position="24"/>
    </location>
</feature>
<dbReference type="RefSeq" id="WP_106278419.1">
    <property type="nucleotide sequence ID" value="NZ_PVTG01000010.1"/>
</dbReference>
<evidence type="ECO:0000313" key="4">
    <source>
        <dbReference type="EMBL" id="PRY48160.1"/>
    </source>
</evidence>
<dbReference type="PRINTS" id="PR01217">
    <property type="entry name" value="PRICHEXTENSN"/>
</dbReference>
<feature type="chain" id="PRO_5039551755" evidence="2">
    <location>
        <begin position="25"/>
        <end position="367"/>
    </location>
</feature>
<accession>A0A2T0TR46</accession>
<feature type="domain" description="GH16" evidence="3">
    <location>
        <begin position="127"/>
        <end position="367"/>
    </location>
</feature>
<dbReference type="GO" id="GO:0005975">
    <property type="term" value="P:carbohydrate metabolic process"/>
    <property type="evidence" value="ECO:0007669"/>
    <property type="project" value="InterPro"/>
</dbReference>
<keyword evidence="4" id="KW-0378">Hydrolase</keyword>
<dbReference type="Pfam" id="PF00722">
    <property type="entry name" value="Glyco_hydro_16"/>
    <property type="match status" value="1"/>
</dbReference>
<dbReference type="OrthoDB" id="9809583at2"/>
<comment type="caution">
    <text evidence="4">The sequence shown here is derived from an EMBL/GenBank/DDBJ whole genome shotgun (WGS) entry which is preliminary data.</text>
</comment>
<evidence type="ECO:0000256" key="2">
    <source>
        <dbReference type="SAM" id="SignalP"/>
    </source>
</evidence>
<dbReference type="CDD" id="cd00413">
    <property type="entry name" value="Glyco_hydrolase_16"/>
    <property type="match status" value="1"/>
</dbReference>
<evidence type="ECO:0000256" key="1">
    <source>
        <dbReference type="SAM" id="MobiDB-lite"/>
    </source>
</evidence>
<dbReference type="InterPro" id="IPR050546">
    <property type="entry name" value="Glycosyl_Hydrlase_16"/>
</dbReference>
<dbReference type="InterPro" id="IPR013320">
    <property type="entry name" value="ConA-like_dom_sf"/>
</dbReference>
<evidence type="ECO:0000313" key="5">
    <source>
        <dbReference type="Proteomes" id="UP000239210"/>
    </source>
</evidence>
<gene>
    <name evidence="4" type="ORF">LY71_11046</name>
</gene>
<dbReference type="Gene3D" id="2.60.120.200">
    <property type="match status" value="1"/>
</dbReference>
<reference evidence="4 5" key="1">
    <citation type="submission" date="2018-03" db="EMBL/GenBank/DDBJ databases">
        <title>Genomic Encyclopedia of Archaeal and Bacterial Type Strains, Phase II (KMG-II): from individual species to whole genera.</title>
        <authorList>
            <person name="Goeker M."/>
        </authorList>
    </citation>
    <scope>NUCLEOTIDE SEQUENCE [LARGE SCALE GENOMIC DNA]</scope>
    <source>
        <strain evidence="4 5">DSM 45416</strain>
    </source>
</reference>
<evidence type="ECO:0000259" key="3">
    <source>
        <dbReference type="PROSITE" id="PS51762"/>
    </source>
</evidence>
<protein>
    <submittedName>
        <fullName evidence="4">Glycosyl hydrolase family 16</fullName>
    </submittedName>
</protein>
<organism evidence="4 5">
    <name type="scientific">Geodermatophilus tzadiensis</name>
    <dbReference type="NCBI Taxonomy" id="1137988"/>
    <lineage>
        <taxon>Bacteria</taxon>
        <taxon>Bacillati</taxon>
        <taxon>Actinomycetota</taxon>
        <taxon>Actinomycetes</taxon>
        <taxon>Geodermatophilales</taxon>
        <taxon>Geodermatophilaceae</taxon>
        <taxon>Geodermatophilus</taxon>
    </lineage>
</organism>
<dbReference type="SUPFAM" id="SSF49899">
    <property type="entry name" value="Concanavalin A-like lectins/glucanases"/>
    <property type="match status" value="1"/>
</dbReference>
<dbReference type="AlphaFoldDB" id="A0A2T0TR46"/>
<feature type="compositionally biased region" description="Low complexity" evidence="1">
    <location>
        <begin position="116"/>
        <end position="149"/>
    </location>
</feature>
<proteinExistence type="predicted"/>
<dbReference type="GO" id="GO:0004553">
    <property type="term" value="F:hydrolase activity, hydrolyzing O-glycosyl compounds"/>
    <property type="evidence" value="ECO:0007669"/>
    <property type="project" value="InterPro"/>
</dbReference>
<feature type="compositionally biased region" description="Polar residues" evidence="1">
    <location>
        <begin position="167"/>
        <end position="177"/>
    </location>
</feature>
<dbReference type="PANTHER" id="PTHR10963">
    <property type="entry name" value="GLYCOSYL HYDROLASE-RELATED"/>
    <property type="match status" value="1"/>
</dbReference>
<feature type="region of interest" description="Disordered" evidence="1">
    <location>
        <begin position="52"/>
        <end position="186"/>
    </location>
</feature>
<dbReference type="PANTHER" id="PTHR10963:SF60">
    <property type="entry name" value="GRAM-NEGATIVE BACTERIA-BINDING PROTEIN 1-RELATED"/>
    <property type="match status" value="1"/>
</dbReference>
<dbReference type="InterPro" id="IPR000757">
    <property type="entry name" value="Beta-glucanase-like"/>
</dbReference>
<name>A0A2T0TR46_9ACTN</name>
<dbReference type="EMBL" id="PVTG01000010">
    <property type="protein sequence ID" value="PRY48160.1"/>
    <property type="molecule type" value="Genomic_DNA"/>
</dbReference>